<evidence type="ECO:0000256" key="1">
    <source>
        <dbReference type="SAM" id="MobiDB-lite"/>
    </source>
</evidence>
<keyword evidence="3" id="KW-1185">Reference proteome</keyword>
<name>A0ABP9UCN3_9DEIO</name>
<comment type="caution">
    <text evidence="2">The sequence shown here is derived from an EMBL/GenBank/DDBJ whole genome shotgun (WGS) entry which is preliminary data.</text>
</comment>
<protein>
    <submittedName>
        <fullName evidence="2">Uncharacterized protein</fullName>
    </submittedName>
</protein>
<dbReference type="Proteomes" id="UP001423409">
    <property type="component" value="Unassembled WGS sequence"/>
</dbReference>
<dbReference type="EMBL" id="BAABQU010000023">
    <property type="protein sequence ID" value="GAA5440531.1"/>
    <property type="molecule type" value="Genomic_DNA"/>
</dbReference>
<reference evidence="2 3" key="1">
    <citation type="submission" date="2024-02" db="EMBL/GenBank/DDBJ databases">
        <title>Deinococcus caeni NBRC 101312.</title>
        <authorList>
            <person name="Ichikawa N."/>
            <person name="Katano-Makiyama Y."/>
            <person name="Hidaka K."/>
        </authorList>
    </citation>
    <scope>NUCLEOTIDE SEQUENCE [LARGE SCALE GENOMIC DNA]</scope>
    <source>
        <strain evidence="2 3">NBRC 101312</strain>
    </source>
</reference>
<sequence length="60" mass="6512">MNLHVLPGGDLLHARHVQLRGLPHPTVQGGRWQIHTPGPTVDLPADAVRPDADGWTARLP</sequence>
<evidence type="ECO:0000313" key="2">
    <source>
        <dbReference type="EMBL" id="GAA5440531.1"/>
    </source>
</evidence>
<organism evidence="2 3">
    <name type="scientific">Deinococcus caeni</name>
    <dbReference type="NCBI Taxonomy" id="569127"/>
    <lineage>
        <taxon>Bacteria</taxon>
        <taxon>Thermotogati</taxon>
        <taxon>Deinococcota</taxon>
        <taxon>Deinococci</taxon>
        <taxon>Deinococcales</taxon>
        <taxon>Deinococcaceae</taxon>
        <taxon>Deinococcus</taxon>
    </lineage>
</organism>
<evidence type="ECO:0000313" key="3">
    <source>
        <dbReference type="Proteomes" id="UP001423409"/>
    </source>
</evidence>
<proteinExistence type="predicted"/>
<dbReference type="RefSeq" id="WP_380064260.1">
    <property type="nucleotide sequence ID" value="NZ_JBHSWQ010000001.1"/>
</dbReference>
<gene>
    <name evidence="2" type="ORF">Dcae01_02046</name>
</gene>
<accession>A0ABP9UCN3</accession>
<feature type="region of interest" description="Disordered" evidence="1">
    <location>
        <begin position="36"/>
        <end position="60"/>
    </location>
</feature>